<comment type="caution">
    <text evidence="2">The sequence shown here is derived from an EMBL/GenBank/DDBJ whole genome shotgun (WGS) entry which is preliminary data.</text>
</comment>
<sequence>MTALIQLVPETATVRPAVRVSVFGVPWPAHKLAAVVAGAVVAALVFAFSGSGAVAMWATAATVVAVWWGGYIALRERWDDGERDFFAENRSRQ</sequence>
<protein>
    <submittedName>
        <fullName evidence="2">Uncharacterized protein</fullName>
    </submittedName>
</protein>
<evidence type="ECO:0000313" key="2">
    <source>
        <dbReference type="EMBL" id="EGD55881.1"/>
    </source>
</evidence>
<dbReference type="eggNOG" id="ENOG5031W39">
    <property type="taxonomic scope" value="Bacteria"/>
</dbReference>
<keyword evidence="1" id="KW-0812">Transmembrane</keyword>
<dbReference type="AlphaFoldDB" id="F1YHP3"/>
<reference evidence="2 3" key="1">
    <citation type="journal article" date="2011" name="J. Bacteriol.">
        <title>Draft Genome Sequence of Gordonia neofelifaecis NRRL B-59395, a Cholesterol-Degrading Actinomycete.</title>
        <authorList>
            <person name="Ge F."/>
            <person name="Li W."/>
            <person name="Chen G."/>
            <person name="Liu Y."/>
            <person name="Zhang G."/>
            <person name="Yong B."/>
            <person name="Wang Q."/>
            <person name="Wang N."/>
            <person name="Huang Z."/>
            <person name="Li W."/>
            <person name="Wang J."/>
            <person name="Wu C."/>
            <person name="Xie Q."/>
            <person name="Liu G."/>
        </authorList>
    </citation>
    <scope>NUCLEOTIDE SEQUENCE [LARGE SCALE GENOMIC DNA]</scope>
    <source>
        <strain evidence="2 3">NRRL B-59395</strain>
    </source>
</reference>
<accession>F1YHP3</accession>
<dbReference type="OrthoDB" id="4377074at2"/>
<evidence type="ECO:0000313" key="3">
    <source>
        <dbReference type="Proteomes" id="UP000035065"/>
    </source>
</evidence>
<dbReference type="STRING" id="644548.SCNU_06555"/>
<name>F1YHP3_9ACTN</name>
<feature type="transmembrane region" description="Helical" evidence="1">
    <location>
        <begin position="29"/>
        <end position="48"/>
    </location>
</feature>
<feature type="transmembrane region" description="Helical" evidence="1">
    <location>
        <begin position="54"/>
        <end position="74"/>
    </location>
</feature>
<proteinExistence type="predicted"/>
<evidence type="ECO:0000256" key="1">
    <source>
        <dbReference type="SAM" id="Phobius"/>
    </source>
</evidence>
<keyword evidence="3" id="KW-1185">Reference proteome</keyword>
<organism evidence="2 3">
    <name type="scientific">Gordonia neofelifaecis NRRL B-59395</name>
    <dbReference type="NCBI Taxonomy" id="644548"/>
    <lineage>
        <taxon>Bacteria</taxon>
        <taxon>Bacillati</taxon>
        <taxon>Actinomycetota</taxon>
        <taxon>Actinomycetes</taxon>
        <taxon>Mycobacteriales</taxon>
        <taxon>Gordoniaceae</taxon>
        <taxon>Gordonia</taxon>
    </lineage>
</organism>
<keyword evidence="1" id="KW-0472">Membrane</keyword>
<dbReference type="EMBL" id="AEUD01000004">
    <property type="protein sequence ID" value="EGD55881.1"/>
    <property type="molecule type" value="Genomic_DNA"/>
</dbReference>
<keyword evidence="1" id="KW-1133">Transmembrane helix</keyword>
<gene>
    <name evidence="2" type="ORF">SCNU_06555</name>
</gene>
<dbReference type="RefSeq" id="WP_009678554.1">
    <property type="nucleotide sequence ID" value="NZ_AEUD01000004.1"/>
</dbReference>
<dbReference type="Proteomes" id="UP000035065">
    <property type="component" value="Unassembled WGS sequence"/>
</dbReference>